<keyword evidence="2" id="KW-1185">Reference proteome</keyword>
<dbReference type="InterPro" id="IPR036736">
    <property type="entry name" value="ACP-like_sf"/>
</dbReference>
<accession>A0ABV1G6A0</accession>
<comment type="caution">
    <text evidence="1">The sequence shown here is derived from an EMBL/GenBank/DDBJ whole genome shotgun (WGS) entry which is preliminary data.</text>
</comment>
<protein>
    <submittedName>
        <fullName evidence="1">Acyl carrier protein</fullName>
    </submittedName>
</protein>
<evidence type="ECO:0000313" key="1">
    <source>
        <dbReference type="EMBL" id="MEQ2510940.1"/>
    </source>
</evidence>
<sequence length="76" mass="8863">MNELYQVLDGLHLNVDFHNEKRLIDDGLLESLDIVMLVDELMCHYDIEISVEDLIPENFNSAEAIYALVQRLKDEE</sequence>
<evidence type="ECO:0000313" key="2">
    <source>
        <dbReference type="Proteomes" id="UP001491552"/>
    </source>
</evidence>
<dbReference type="EMBL" id="JBBMFF010000204">
    <property type="protein sequence ID" value="MEQ2510940.1"/>
    <property type="molecule type" value="Genomic_DNA"/>
</dbReference>
<dbReference type="RefSeq" id="WP_349135633.1">
    <property type="nucleotide sequence ID" value="NZ_JBBMFF010000204.1"/>
</dbReference>
<organism evidence="1 2">
    <name type="scientific">Faecousia intestinalis</name>
    <dbReference type="NCBI Taxonomy" id="3133167"/>
    <lineage>
        <taxon>Bacteria</taxon>
        <taxon>Bacillati</taxon>
        <taxon>Bacillota</taxon>
        <taxon>Clostridia</taxon>
        <taxon>Eubacteriales</taxon>
        <taxon>Oscillospiraceae</taxon>
        <taxon>Faecousia</taxon>
    </lineage>
</organism>
<dbReference type="Gene3D" id="1.10.1200.10">
    <property type="entry name" value="ACP-like"/>
    <property type="match status" value="1"/>
</dbReference>
<dbReference type="Proteomes" id="UP001491552">
    <property type="component" value="Unassembled WGS sequence"/>
</dbReference>
<proteinExistence type="predicted"/>
<dbReference type="SUPFAM" id="SSF47336">
    <property type="entry name" value="ACP-like"/>
    <property type="match status" value="1"/>
</dbReference>
<gene>
    <name evidence="1" type="ORF">WMO66_06725</name>
</gene>
<reference evidence="1 2" key="1">
    <citation type="submission" date="2024-03" db="EMBL/GenBank/DDBJ databases">
        <title>Human intestinal bacterial collection.</title>
        <authorList>
            <person name="Pauvert C."/>
            <person name="Hitch T.C.A."/>
            <person name="Clavel T."/>
        </authorList>
    </citation>
    <scope>NUCLEOTIDE SEQUENCE [LARGE SCALE GENOMIC DNA]</scope>
    <source>
        <strain evidence="1 2">CLA-AA-H192</strain>
    </source>
</reference>
<name>A0ABV1G6A0_9FIRM</name>